<feature type="compositionally biased region" description="Basic residues" evidence="1">
    <location>
        <begin position="362"/>
        <end position="375"/>
    </location>
</feature>
<name>Q69J21_ORYSJ</name>
<accession>Q69J21</accession>
<evidence type="ECO:0000313" key="3">
    <source>
        <dbReference type="EMBL" id="BAD32039.1"/>
    </source>
</evidence>
<reference evidence="4" key="3">
    <citation type="journal article" date="2005" name="Nature">
        <title>The map-based sequence of the rice genome.</title>
        <authorList>
            <consortium name="International rice genome sequencing project (IRGSP)"/>
            <person name="Matsumoto T."/>
            <person name="Wu J."/>
            <person name="Kanamori H."/>
            <person name="Katayose Y."/>
            <person name="Fujisawa M."/>
            <person name="Namiki N."/>
            <person name="Mizuno H."/>
            <person name="Yamamoto K."/>
            <person name="Antonio B.A."/>
            <person name="Baba T."/>
            <person name="Sakata K."/>
            <person name="Nagamura Y."/>
            <person name="Aoki H."/>
            <person name="Arikawa K."/>
            <person name="Arita K."/>
            <person name="Bito T."/>
            <person name="Chiden Y."/>
            <person name="Fujitsuka N."/>
            <person name="Fukunaka R."/>
            <person name="Hamada M."/>
            <person name="Harada C."/>
            <person name="Hayashi A."/>
            <person name="Hijishita S."/>
            <person name="Honda M."/>
            <person name="Hosokawa S."/>
            <person name="Ichikawa Y."/>
            <person name="Idonuma A."/>
            <person name="Iijima M."/>
            <person name="Ikeda M."/>
            <person name="Ikeno M."/>
            <person name="Ito K."/>
            <person name="Ito S."/>
            <person name="Ito T."/>
            <person name="Ito Y."/>
            <person name="Ito Y."/>
            <person name="Iwabuchi A."/>
            <person name="Kamiya K."/>
            <person name="Karasawa W."/>
            <person name="Kurita K."/>
            <person name="Katagiri S."/>
            <person name="Kikuta A."/>
            <person name="Kobayashi H."/>
            <person name="Kobayashi N."/>
            <person name="Machita K."/>
            <person name="Maehara T."/>
            <person name="Masukawa M."/>
            <person name="Mizubayashi T."/>
            <person name="Mukai Y."/>
            <person name="Nagasaki H."/>
            <person name="Nagata Y."/>
            <person name="Naito S."/>
            <person name="Nakashima M."/>
            <person name="Nakama Y."/>
            <person name="Nakamichi Y."/>
            <person name="Nakamura M."/>
            <person name="Meguro A."/>
            <person name="Negishi M."/>
            <person name="Ohta I."/>
            <person name="Ohta T."/>
            <person name="Okamoto M."/>
            <person name="Ono N."/>
            <person name="Saji S."/>
            <person name="Sakaguchi M."/>
            <person name="Sakai K."/>
            <person name="Shibata M."/>
            <person name="Shimokawa T."/>
            <person name="Song J."/>
            <person name="Takazaki Y."/>
            <person name="Terasawa K."/>
            <person name="Tsugane M."/>
            <person name="Tsuji K."/>
            <person name="Ueda S."/>
            <person name="Waki K."/>
            <person name="Yamagata H."/>
            <person name="Yamamoto M."/>
            <person name="Yamamoto S."/>
            <person name="Yamane H."/>
            <person name="Yoshiki S."/>
            <person name="Yoshihara R."/>
            <person name="Yukawa K."/>
            <person name="Zhong H."/>
            <person name="Yano M."/>
            <person name="Yuan Q."/>
            <person name="Ouyang S."/>
            <person name="Liu J."/>
            <person name="Jones K.M."/>
            <person name="Gansberger K."/>
            <person name="Moffat K."/>
            <person name="Hill J."/>
            <person name="Bera J."/>
            <person name="Fadrosh D."/>
            <person name="Jin S."/>
            <person name="Johri S."/>
            <person name="Kim M."/>
            <person name="Overton L."/>
            <person name="Reardon M."/>
            <person name="Tsitrin T."/>
            <person name="Vuong H."/>
            <person name="Weaver B."/>
            <person name="Ciecko A."/>
            <person name="Tallon L."/>
            <person name="Jackson J."/>
            <person name="Pai G."/>
            <person name="Aken S.V."/>
            <person name="Utterback T."/>
            <person name="Reidmuller S."/>
            <person name="Feldblyum T."/>
            <person name="Hsiao J."/>
            <person name="Zismann V."/>
            <person name="Iobst S."/>
            <person name="de Vazeille A.R."/>
            <person name="Buell C.R."/>
            <person name="Ying K."/>
            <person name="Li Y."/>
            <person name="Lu T."/>
            <person name="Huang Y."/>
            <person name="Zhao Q."/>
            <person name="Feng Q."/>
            <person name="Zhang L."/>
            <person name="Zhu J."/>
            <person name="Weng Q."/>
            <person name="Mu J."/>
            <person name="Lu Y."/>
            <person name="Fan D."/>
            <person name="Liu Y."/>
            <person name="Guan J."/>
            <person name="Zhang Y."/>
            <person name="Yu S."/>
            <person name="Liu X."/>
            <person name="Zhang Y."/>
            <person name="Hong G."/>
            <person name="Han B."/>
            <person name="Choisne N."/>
            <person name="Demange N."/>
            <person name="Orjeda G."/>
            <person name="Samain S."/>
            <person name="Cattolico L."/>
            <person name="Pelletier E."/>
            <person name="Couloux A."/>
            <person name="Segurens B."/>
            <person name="Wincker P."/>
            <person name="D'Hont A."/>
            <person name="Scarpelli C."/>
            <person name="Weissenbach J."/>
            <person name="Salanoubat M."/>
            <person name="Quetier F."/>
            <person name="Yu Y."/>
            <person name="Kim H.R."/>
            <person name="Rambo T."/>
            <person name="Currie J."/>
            <person name="Collura K."/>
            <person name="Luo M."/>
            <person name="Yang T."/>
            <person name="Ammiraju J.S.S."/>
            <person name="Engler F."/>
            <person name="Soderlund C."/>
            <person name="Wing R.A."/>
            <person name="Palmer L.E."/>
            <person name="de la Bastide M."/>
            <person name="Spiegel L."/>
            <person name="Nascimento L."/>
            <person name="Zutavern T."/>
            <person name="O'Shaughnessy A."/>
            <person name="Dike S."/>
            <person name="Dedhia N."/>
            <person name="Preston R."/>
            <person name="Balija V."/>
            <person name="McCombie W.R."/>
            <person name="Chow T."/>
            <person name="Chen H."/>
            <person name="Chung M."/>
            <person name="Chen C."/>
            <person name="Shaw J."/>
            <person name="Wu H."/>
            <person name="Hsiao K."/>
            <person name="Chao Y."/>
            <person name="Chu M."/>
            <person name="Cheng C."/>
            <person name="Hour A."/>
            <person name="Lee P."/>
            <person name="Lin S."/>
            <person name="Lin Y."/>
            <person name="Liou J."/>
            <person name="Liu S."/>
            <person name="Hsing Y."/>
            <person name="Raghuvanshi S."/>
            <person name="Mohanty A."/>
            <person name="Bharti A.K."/>
            <person name="Gaur A."/>
            <person name="Gupta V."/>
            <person name="Kumar D."/>
            <person name="Ravi V."/>
            <person name="Vij S."/>
            <person name="Kapur A."/>
            <person name="Khurana P."/>
            <person name="Khurana P."/>
            <person name="Khurana J.P."/>
            <person name="Tyagi A.K."/>
            <person name="Gaikwad K."/>
            <person name="Singh A."/>
            <person name="Dalal V."/>
            <person name="Srivastava S."/>
            <person name="Dixit A."/>
            <person name="Pal A.K."/>
            <person name="Ghazi I.A."/>
            <person name="Yadav M."/>
            <person name="Pandit A."/>
            <person name="Bhargava A."/>
            <person name="Sureshbabu K."/>
            <person name="Batra K."/>
            <person name="Sharma T.R."/>
            <person name="Mohapatra T."/>
            <person name="Singh N.K."/>
            <person name="Messing J."/>
            <person name="Nelson A.B."/>
            <person name="Fuks G."/>
            <person name="Kavchok S."/>
            <person name="Keizer G."/>
            <person name="Linton E."/>
            <person name="Llaca V."/>
            <person name="Song R."/>
            <person name="Tanyolac B."/>
            <person name="Young S."/>
            <person name="Ho-Il K."/>
            <person name="Hahn J.H."/>
            <person name="Sangsakoo G."/>
            <person name="Vanavichit A."/>
            <person name="de Mattos Luiz.A.T."/>
            <person name="Zimmer P.D."/>
            <person name="Malone G."/>
            <person name="Dellagostin O."/>
            <person name="de Oliveira A.C."/>
            <person name="Bevan M."/>
            <person name="Bancroft I."/>
            <person name="Minx P."/>
            <person name="Cordum H."/>
            <person name="Wilson R."/>
            <person name="Cheng Z."/>
            <person name="Jin W."/>
            <person name="Jiang J."/>
            <person name="Leong S.A."/>
            <person name="Iwama H."/>
            <person name="Gojobori T."/>
            <person name="Itoh T."/>
            <person name="Niimura Y."/>
            <person name="Fujii Y."/>
            <person name="Habara T."/>
            <person name="Sakai H."/>
            <person name="Sato Y."/>
            <person name="Wilson G."/>
            <person name="Kumar K."/>
            <person name="McCouch S."/>
            <person name="Juretic N."/>
            <person name="Hoen D."/>
            <person name="Wright S."/>
            <person name="Bruskiewich R."/>
            <person name="Bureau T."/>
            <person name="Miyao A."/>
            <person name="Hirochika H."/>
            <person name="Nishikawa T."/>
            <person name="Kadowaki K."/>
            <person name="Sugiura M."/>
            <person name="Burr B."/>
            <person name="Sasaki T."/>
        </authorList>
    </citation>
    <scope>NUCLEOTIDE SEQUENCE [LARGE SCALE GENOMIC DNA]</scope>
    <source>
        <strain evidence="4">cv. Nipponbare</strain>
    </source>
</reference>
<proteinExistence type="predicted"/>
<feature type="region of interest" description="Disordered" evidence="1">
    <location>
        <begin position="257"/>
        <end position="289"/>
    </location>
</feature>
<feature type="compositionally biased region" description="Low complexity" evidence="1">
    <location>
        <begin position="303"/>
        <end position="345"/>
    </location>
</feature>
<dbReference type="EMBL" id="AP006456">
    <property type="protein sequence ID" value="BAD32016.1"/>
    <property type="molecule type" value="Genomic_DNA"/>
</dbReference>
<reference evidence="3" key="2">
    <citation type="submission" date="2003-05" db="EMBL/GenBank/DDBJ databases">
        <title>Oryza sativa nipponbare(GA3) genomic DNA, chromosome 7, BAC clone:OSJNBb0003M19.</title>
        <authorList>
            <person name="Sasaki T."/>
            <person name="Matsumoto T."/>
            <person name="Katayose Y."/>
        </authorList>
    </citation>
    <scope>NUCLEOTIDE SEQUENCE</scope>
</reference>
<feature type="compositionally biased region" description="Low complexity" evidence="1">
    <location>
        <begin position="274"/>
        <end position="289"/>
    </location>
</feature>
<feature type="region of interest" description="Disordered" evidence="1">
    <location>
        <begin position="73"/>
        <end position="102"/>
    </location>
</feature>
<feature type="region of interest" description="Disordered" evidence="1">
    <location>
        <begin position="303"/>
        <end position="389"/>
    </location>
</feature>
<protein>
    <submittedName>
        <fullName evidence="3">Cell wall protein-like</fullName>
    </submittedName>
</protein>
<dbReference type="AlphaFoldDB" id="Q69J21"/>
<dbReference type="EMBL" id="AP006460">
    <property type="protein sequence ID" value="BAD32039.1"/>
    <property type="molecule type" value="Genomic_DNA"/>
</dbReference>
<evidence type="ECO:0000313" key="4">
    <source>
        <dbReference type="Proteomes" id="UP000000763"/>
    </source>
</evidence>
<reference evidence="4" key="4">
    <citation type="journal article" date="2008" name="Nucleic Acids Res.">
        <title>The rice annotation project database (RAP-DB): 2008 update.</title>
        <authorList>
            <consortium name="The rice annotation project (RAP)"/>
        </authorList>
    </citation>
    <scope>GENOME REANNOTATION</scope>
    <source>
        <strain evidence="4">cv. Nipponbare</strain>
    </source>
</reference>
<evidence type="ECO:0000256" key="1">
    <source>
        <dbReference type="SAM" id="MobiDB-lite"/>
    </source>
</evidence>
<evidence type="ECO:0000313" key="2">
    <source>
        <dbReference type="EMBL" id="BAD32016.1"/>
    </source>
</evidence>
<dbReference type="Proteomes" id="UP000000763">
    <property type="component" value="Chromosome 7"/>
</dbReference>
<gene>
    <name evidence="2" type="ORF">OSJNBa0030A22.33</name>
    <name evidence="3" type="ORF">OSJNBb0003M19.1</name>
</gene>
<reference evidence="2" key="1">
    <citation type="submission" date="2003-05" db="EMBL/GenBank/DDBJ databases">
        <title>Oryza sativa nipponbare(GA3) genomic DNA, chromosome 7, BAC clone:OSJNBa0030A22.</title>
        <authorList>
            <person name="Sasaki T."/>
            <person name="Matsumoto T."/>
            <person name="Katayose Y."/>
        </authorList>
    </citation>
    <scope>NUCLEOTIDE SEQUENCE</scope>
</reference>
<organism evidence="3 4">
    <name type="scientific">Oryza sativa subsp. japonica</name>
    <name type="common">Rice</name>
    <dbReference type="NCBI Taxonomy" id="39947"/>
    <lineage>
        <taxon>Eukaryota</taxon>
        <taxon>Viridiplantae</taxon>
        <taxon>Streptophyta</taxon>
        <taxon>Embryophyta</taxon>
        <taxon>Tracheophyta</taxon>
        <taxon>Spermatophyta</taxon>
        <taxon>Magnoliopsida</taxon>
        <taxon>Liliopsida</taxon>
        <taxon>Poales</taxon>
        <taxon>Poaceae</taxon>
        <taxon>BOP clade</taxon>
        <taxon>Oryzoideae</taxon>
        <taxon>Oryzeae</taxon>
        <taxon>Oryzinae</taxon>
        <taxon>Oryza</taxon>
        <taxon>Oryza sativa</taxon>
    </lineage>
</organism>
<sequence>MVPPIAGNGRAKSGRLPLPPAAIPVAVPAPPVAGSLPHPIKWDPHPSFYRFSPFPSLPVVVSPLPAFSFSLSDAGRPPATSPSSPEHRPAVPSPPSALQHRPLHRPYRLLAGNSPERCPRRQPVALVPLYSLQPAAVHRRCADRRRRLLLRHRGIAFFPGITSSSPEFRRNAVARAGLTFLLVDISSGCPGRRARASADVAVSSLGDAASPSTPACPRFRRNVAANLSVRLAGVVRPPVPPRRVPVGHLHHHLRHRSRDVVLGLASPSTEPRRCSSSSSRSLSPGSSSRGAASVVGIVAAWSSSSSSPCSRCRLSSSPPRRSRSSSSSSSSRRSRSSWRSSLRRAVLVRRPRSSSEPLQPRPRVRPRLRVVKPRAGRSSPSPKDRRRSRPLAVRLRCARLSPPRPFVVVVPTPRRVVVRFPLPRCPVLVLSVSPVPVVRLSAPVPVYRCR</sequence>